<organism evidence="20 21">
    <name type="scientific">Exserohilum turcicum (strain 28A)</name>
    <name type="common">Northern leaf blight fungus</name>
    <name type="synonym">Setosphaeria turcica</name>
    <dbReference type="NCBI Taxonomy" id="671987"/>
    <lineage>
        <taxon>Eukaryota</taxon>
        <taxon>Fungi</taxon>
        <taxon>Dikarya</taxon>
        <taxon>Ascomycota</taxon>
        <taxon>Pezizomycotina</taxon>
        <taxon>Dothideomycetes</taxon>
        <taxon>Pleosporomycetidae</taxon>
        <taxon>Pleosporales</taxon>
        <taxon>Pleosporineae</taxon>
        <taxon>Pleosporaceae</taxon>
        <taxon>Exserohilum</taxon>
    </lineage>
</organism>
<dbReference type="eggNOG" id="ENOG502QRG8">
    <property type="taxonomic scope" value="Eukaryota"/>
</dbReference>
<comment type="similarity">
    <text evidence="2 16">Belongs to the glycosyl hydrolase 5 (cellulase A) family.</text>
</comment>
<keyword evidence="10 16" id="KW-0326">Glycosidase</keyword>
<evidence type="ECO:0000256" key="4">
    <source>
        <dbReference type="ARBA" id="ARBA00022692"/>
    </source>
</evidence>
<keyword evidence="3" id="KW-1003">Cell membrane</keyword>
<feature type="region of interest" description="Disordered" evidence="17">
    <location>
        <begin position="54"/>
        <end position="81"/>
    </location>
</feature>
<evidence type="ECO:0000256" key="10">
    <source>
        <dbReference type="ARBA" id="ARBA00023295"/>
    </source>
</evidence>
<dbReference type="EC" id="3.2.1.58" evidence="14"/>
<evidence type="ECO:0000256" key="16">
    <source>
        <dbReference type="RuleBase" id="RU361153"/>
    </source>
</evidence>
<dbReference type="HOGENOM" id="CLU_004624_4_2_1"/>
<evidence type="ECO:0000256" key="5">
    <source>
        <dbReference type="ARBA" id="ARBA00022801"/>
    </source>
</evidence>
<dbReference type="STRING" id="671987.R0KFG8"/>
<evidence type="ECO:0000256" key="1">
    <source>
        <dbReference type="ARBA" id="ARBA00004401"/>
    </source>
</evidence>
<dbReference type="GO" id="GO:0005886">
    <property type="term" value="C:plasma membrane"/>
    <property type="evidence" value="ECO:0007669"/>
    <property type="project" value="UniProtKB-SubCell"/>
</dbReference>
<protein>
    <recommendedName>
        <fullName evidence="14">glucan 1,3-beta-glucosidase</fullName>
        <ecNumber evidence="14">3.2.1.58</ecNumber>
    </recommendedName>
    <alternativeName>
        <fullName evidence="15">Exo-1,3-beta-glucanase D</fullName>
    </alternativeName>
</protein>
<feature type="domain" description="Glycoside hydrolase family 5" evidence="19">
    <location>
        <begin position="201"/>
        <end position="439"/>
    </location>
</feature>
<evidence type="ECO:0000259" key="19">
    <source>
        <dbReference type="Pfam" id="PF00150"/>
    </source>
</evidence>
<sequence length="577" mass="64229">MEKRGGGGKTPTVYSEEELARKKKRKRIIIVVLSVILLLAIIIPVAVVLSGNSSSNSSSSGSSSGGGSSGPSNSNLAGKDRNSVPEQYRGGILDPWSWYDTADFNVTFTSETVGGLPIIGLNSTWDDSVQANPSVPKLSDKFDYGKMPIRGVNVGGWLNLEPFITPSFFSQFGSKDGIVDEWTFTNKLGPGPAKSTLEKHYSTFITKQSFIEIREAGLDHVRFPFGYWMVQTYDGDVYVPQVSWRYLLRGIEYCRQNGLRVNLDLHGAPGSQNGWNHSGRQGVIGWLNGTNGDQNGQRTLDVHHKLSVFFAQDRYKNIVTMYGLVNEPRMVELDTQTVLMWTQKAIDQIRSDGIKSIIIFGDGFMGLDNWQGKLQGNDNLLLDVHQYVIFNTDQIKLKHRDKLNFACEAWTQQSKRSMNKQTGFGPTMCGEWSQADTDCTQYINNVGTGTRWEGTLQSTDKSGAVLAPQCPLQSSQCSCTQANADPSSYSAEYKKWLYQFAIGQMDAFEAGWGWFYWTWQTESSPQWSYRMGRKAGILPDKAYNRDWKCPGGGVDSLDTFPGLSEVYKRNDSVGVLG</sequence>
<dbReference type="GO" id="GO:0071555">
    <property type="term" value="P:cell wall organization"/>
    <property type="evidence" value="ECO:0007669"/>
    <property type="project" value="UniProtKB-KW"/>
</dbReference>
<keyword evidence="4 18" id="KW-0812">Transmembrane</keyword>
<dbReference type="InterPro" id="IPR017853">
    <property type="entry name" value="GH"/>
</dbReference>
<keyword evidence="8 18" id="KW-0472">Membrane</keyword>
<evidence type="ECO:0000313" key="21">
    <source>
        <dbReference type="Proteomes" id="UP000016935"/>
    </source>
</evidence>
<dbReference type="Gene3D" id="3.20.20.80">
    <property type="entry name" value="Glycosidases"/>
    <property type="match status" value="1"/>
</dbReference>
<evidence type="ECO:0000256" key="13">
    <source>
        <dbReference type="ARBA" id="ARBA00037126"/>
    </source>
</evidence>
<dbReference type="FunFam" id="3.20.20.80:FF:000033">
    <property type="entry name" value="Glucan 1,3-beta-glucosidase A"/>
    <property type="match status" value="1"/>
</dbReference>
<dbReference type="EMBL" id="KB908548">
    <property type="protein sequence ID" value="EOA88059.1"/>
    <property type="molecule type" value="Genomic_DNA"/>
</dbReference>
<evidence type="ECO:0000256" key="12">
    <source>
        <dbReference type="ARBA" id="ARBA00036824"/>
    </source>
</evidence>
<name>R0KFG8_EXST2</name>
<reference evidence="20 21" key="1">
    <citation type="journal article" date="2012" name="PLoS Pathog.">
        <title>Diverse lifestyles and strategies of plant pathogenesis encoded in the genomes of eighteen Dothideomycetes fungi.</title>
        <authorList>
            <person name="Ohm R.A."/>
            <person name="Feau N."/>
            <person name="Henrissat B."/>
            <person name="Schoch C.L."/>
            <person name="Horwitz B.A."/>
            <person name="Barry K.W."/>
            <person name="Condon B.J."/>
            <person name="Copeland A.C."/>
            <person name="Dhillon B."/>
            <person name="Glaser F."/>
            <person name="Hesse C.N."/>
            <person name="Kosti I."/>
            <person name="LaButti K."/>
            <person name="Lindquist E.A."/>
            <person name="Lucas S."/>
            <person name="Salamov A.A."/>
            <person name="Bradshaw R.E."/>
            <person name="Ciuffetti L."/>
            <person name="Hamelin R.C."/>
            <person name="Kema G.H.J."/>
            <person name="Lawrence C."/>
            <person name="Scott J.A."/>
            <person name="Spatafora J.W."/>
            <person name="Turgeon B.G."/>
            <person name="de Wit P.J.G.M."/>
            <person name="Zhong S."/>
            <person name="Goodwin S.B."/>
            <person name="Grigoriev I.V."/>
        </authorList>
    </citation>
    <scope>NUCLEOTIDE SEQUENCE [LARGE SCALE GENOMIC DNA]</scope>
    <source>
        <strain evidence="21">28A</strain>
    </source>
</reference>
<comment type="function">
    <text evidence="13">Glucosidase involved in the degradation of cellulosic biomass. Active on lichenan.</text>
</comment>
<evidence type="ECO:0000256" key="18">
    <source>
        <dbReference type="SAM" id="Phobius"/>
    </source>
</evidence>
<dbReference type="OrthoDB" id="62120at2759"/>
<keyword evidence="5 16" id="KW-0378">Hydrolase</keyword>
<evidence type="ECO:0000256" key="6">
    <source>
        <dbReference type="ARBA" id="ARBA00022968"/>
    </source>
</evidence>
<dbReference type="RefSeq" id="XP_008024160.1">
    <property type="nucleotide sequence ID" value="XM_008025969.1"/>
</dbReference>
<evidence type="ECO:0000256" key="7">
    <source>
        <dbReference type="ARBA" id="ARBA00022989"/>
    </source>
</evidence>
<reference evidence="20 21" key="2">
    <citation type="journal article" date="2013" name="PLoS Genet.">
        <title>Comparative genome structure, secondary metabolite, and effector coding capacity across Cochliobolus pathogens.</title>
        <authorList>
            <person name="Condon B.J."/>
            <person name="Leng Y."/>
            <person name="Wu D."/>
            <person name="Bushley K.E."/>
            <person name="Ohm R.A."/>
            <person name="Otillar R."/>
            <person name="Martin J."/>
            <person name="Schackwitz W."/>
            <person name="Grimwood J."/>
            <person name="MohdZainudin N."/>
            <person name="Xue C."/>
            <person name="Wang R."/>
            <person name="Manning V.A."/>
            <person name="Dhillon B."/>
            <person name="Tu Z.J."/>
            <person name="Steffenson B.J."/>
            <person name="Salamov A."/>
            <person name="Sun H."/>
            <person name="Lowry S."/>
            <person name="LaButti K."/>
            <person name="Han J."/>
            <person name="Copeland A."/>
            <person name="Lindquist E."/>
            <person name="Barry K."/>
            <person name="Schmutz J."/>
            <person name="Baker S.E."/>
            <person name="Ciuffetti L.M."/>
            <person name="Grigoriev I.V."/>
            <person name="Zhong S."/>
            <person name="Turgeon B.G."/>
        </authorList>
    </citation>
    <scope>NUCLEOTIDE SEQUENCE [LARGE SCALE GENOMIC DNA]</scope>
    <source>
        <strain evidence="21">28A</strain>
    </source>
</reference>
<keyword evidence="9" id="KW-0325">Glycoprotein</keyword>
<evidence type="ECO:0000256" key="11">
    <source>
        <dbReference type="ARBA" id="ARBA00023316"/>
    </source>
</evidence>
<dbReference type="GO" id="GO:0004338">
    <property type="term" value="F:glucan exo-1,3-beta-glucosidase activity"/>
    <property type="evidence" value="ECO:0007669"/>
    <property type="project" value="UniProtKB-EC"/>
</dbReference>
<comment type="catalytic activity">
    <reaction evidence="12">
        <text>Successive hydrolysis of beta-D-glucose units from the non-reducing ends of (1-&gt;3)-beta-D-glucans, releasing alpha-glucose.</text>
        <dbReference type="EC" id="3.2.1.58"/>
    </reaction>
</comment>
<evidence type="ECO:0000256" key="2">
    <source>
        <dbReference type="ARBA" id="ARBA00005641"/>
    </source>
</evidence>
<dbReference type="GO" id="GO:0009986">
    <property type="term" value="C:cell surface"/>
    <property type="evidence" value="ECO:0007669"/>
    <property type="project" value="TreeGrafter"/>
</dbReference>
<dbReference type="InterPro" id="IPR050386">
    <property type="entry name" value="Glycosyl_hydrolase_5"/>
</dbReference>
<evidence type="ECO:0000256" key="8">
    <source>
        <dbReference type="ARBA" id="ARBA00023136"/>
    </source>
</evidence>
<feature type="transmembrane region" description="Helical" evidence="18">
    <location>
        <begin position="28"/>
        <end position="49"/>
    </location>
</feature>
<dbReference type="Proteomes" id="UP000016935">
    <property type="component" value="Unassembled WGS sequence"/>
</dbReference>
<comment type="subcellular location">
    <subcellularLocation>
        <location evidence="1">Cell membrane</location>
        <topology evidence="1">Single-pass type II membrane protein</topology>
    </subcellularLocation>
</comment>
<keyword evidence="7 18" id="KW-1133">Transmembrane helix</keyword>
<keyword evidence="6" id="KW-0735">Signal-anchor</keyword>
<evidence type="ECO:0000313" key="20">
    <source>
        <dbReference type="EMBL" id="EOA88059.1"/>
    </source>
</evidence>
<evidence type="ECO:0000256" key="15">
    <source>
        <dbReference type="ARBA" id="ARBA00041260"/>
    </source>
</evidence>
<keyword evidence="11" id="KW-0961">Cell wall biogenesis/degradation</keyword>
<dbReference type="PANTHER" id="PTHR31297:SF34">
    <property type="entry name" value="GLUCAN 1,3-BETA-GLUCOSIDASE 2"/>
    <property type="match status" value="1"/>
</dbReference>
<proteinExistence type="inferred from homology"/>
<dbReference type="SUPFAM" id="SSF51445">
    <property type="entry name" value="(Trans)glycosidases"/>
    <property type="match status" value="1"/>
</dbReference>
<dbReference type="GeneID" id="19400568"/>
<dbReference type="AlphaFoldDB" id="R0KFG8"/>
<gene>
    <name evidence="20" type="ORF">SETTUDRAFT_168504</name>
</gene>
<evidence type="ECO:0000256" key="14">
    <source>
        <dbReference type="ARBA" id="ARBA00038929"/>
    </source>
</evidence>
<dbReference type="GO" id="GO:0009251">
    <property type="term" value="P:glucan catabolic process"/>
    <property type="evidence" value="ECO:0007669"/>
    <property type="project" value="TreeGrafter"/>
</dbReference>
<keyword evidence="21" id="KW-1185">Reference proteome</keyword>
<dbReference type="GO" id="GO:0005576">
    <property type="term" value="C:extracellular region"/>
    <property type="evidence" value="ECO:0007669"/>
    <property type="project" value="TreeGrafter"/>
</dbReference>
<dbReference type="InterPro" id="IPR001547">
    <property type="entry name" value="Glyco_hydro_5"/>
</dbReference>
<accession>R0KFG8</accession>
<dbReference type="PANTHER" id="PTHR31297">
    <property type="entry name" value="GLUCAN ENDO-1,6-BETA-GLUCOSIDASE B"/>
    <property type="match status" value="1"/>
</dbReference>
<evidence type="ECO:0000256" key="17">
    <source>
        <dbReference type="SAM" id="MobiDB-lite"/>
    </source>
</evidence>
<dbReference type="Pfam" id="PF00150">
    <property type="entry name" value="Cellulase"/>
    <property type="match status" value="1"/>
</dbReference>
<evidence type="ECO:0000256" key="3">
    <source>
        <dbReference type="ARBA" id="ARBA00022475"/>
    </source>
</evidence>
<evidence type="ECO:0000256" key="9">
    <source>
        <dbReference type="ARBA" id="ARBA00023180"/>
    </source>
</evidence>